<reference evidence="2" key="1">
    <citation type="journal article" date="2021" name="PeerJ">
        <title>Extensive microbial diversity within the chicken gut microbiome revealed by metagenomics and culture.</title>
        <authorList>
            <person name="Gilroy R."/>
            <person name="Ravi A."/>
            <person name="Getino M."/>
            <person name="Pursley I."/>
            <person name="Horton D.L."/>
            <person name="Alikhan N.F."/>
            <person name="Baker D."/>
            <person name="Gharbi K."/>
            <person name="Hall N."/>
            <person name="Watson M."/>
            <person name="Adriaenssens E.M."/>
            <person name="Foster-Nyarko E."/>
            <person name="Jarju S."/>
            <person name="Secka A."/>
            <person name="Antonio M."/>
            <person name="Oren A."/>
            <person name="Chaudhuri R.R."/>
            <person name="La Ragione R."/>
            <person name="Hildebrand F."/>
            <person name="Pallen M.J."/>
        </authorList>
    </citation>
    <scope>NUCLEOTIDE SEQUENCE</scope>
    <source>
        <strain evidence="2">CHK172-16539</strain>
    </source>
</reference>
<reference evidence="2" key="2">
    <citation type="submission" date="2021-04" db="EMBL/GenBank/DDBJ databases">
        <authorList>
            <person name="Gilroy R."/>
        </authorList>
    </citation>
    <scope>NUCLEOTIDE SEQUENCE</scope>
    <source>
        <strain evidence="2">CHK172-16539</strain>
    </source>
</reference>
<sequence length="80" mass="9450">MFGMMMLILAEHWYQIVLSWIAVMLTIIVIINYGDIIWRIIRGLVLMFSWLLIYMVDGKTRADKIKSNHSKQRSKVAHIN</sequence>
<evidence type="ECO:0000313" key="2">
    <source>
        <dbReference type="EMBL" id="HIZ52784.1"/>
    </source>
</evidence>
<comment type="caution">
    <text evidence="2">The sequence shown here is derived from an EMBL/GenBank/DDBJ whole genome shotgun (WGS) entry which is preliminary data.</text>
</comment>
<dbReference type="AlphaFoldDB" id="A0A9D2JHP0"/>
<gene>
    <name evidence="2" type="ORF">IAA20_02440</name>
</gene>
<dbReference type="Proteomes" id="UP000824063">
    <property type="component" value="Unassembled WGS sequence"/>
</dbReference>
<evidence type="ECO:0000256" key="1">
    <source>
        <dbReference type="SAM" id="Phobius"/>
    </source>
</evidence>
<protein>
    <submittedName>
        <fullName evidence="2">Uncharacterized protein</fullName>
    </submittedName>
</protein>
<organism evidence="2 3">
    <name type="scientific">Candidatus Enterococcus avicola</name>
    <dbReference type="NCBI Taxonomy" id="2838561"/>
    <lineage>
        <taxon>Bacteria</taxon>
        <taxon>Bacillati</taxon>
        <taxon>Bacillota</taxon>
        <taxon>Bacilli</taxon>
        <taxon>Lactobacillales</taxon>
        <taxon>Enterococcaceae</taxon>
        <taxon>Enterococcus</taxon>
    </lineage>
</organism>
<feature type="transmembrane region" description="Helical" evidence="1">
    <location>
        <begin position="12"/>
        <end position="31"/>
    </location>
</feature>
<proteinExistence type="predicted"/>
<accession>A0A9D2JHP0</accession>
<keyword evidence="1" id="KW-0472">Membrane</keyword>
<feature type="transmembrane region" description="Helical" evidence="1">
    <location>
        <begin position="37"/>
        <end position="56"/>
    </location>
</feature>
<keyword evidence="1" id="KW-1133">Transmembrane helix</keyword>
<evidence type="ECO:0000313" key="3">
    <source>
        <dbReference type="Proteomes" id="UP000824063"/>
    </source>
</evidence>
<name>A0A9D2JHP0_9ENTE</name>
<dbReference type="EMBL" id="DXBN01000057">
    <property type="protein sequence ID" value="HIZ52784.1"/>
    <property type="molecule type" value="Genomic_DNA"/>
</dbReference>
<keyword evidence="1" id="KW-0812">Transmembrane</keyword>